<sequence>MTYHLQNEDEALHPPPPPANSAAGTGKNTASFRNLGIGENTHLIEIISKSLRGCFQTAI</sequence>
<evidence type="ECO:0000313" key="3">
    <source>
        <dbReference type="Proteomes" id="UP000289738"/>
    </source>
</evidence>
<name>A0A444XXY3_ARAHY</name>
<reference evidence="2 3" key="1">
    <citation type="submission" date="2019-01" db="EMBL/GenBank/DDBJ databases">
        <title>Sequencing of cultivated peanut Arachis hypogaea provides insights into genome evolution and oil improvement.</title>
        <authorList>
            <person name="Chen X."/>
        </authorList>
    </citation>
    <scope>NUCLEOTIDE SEQUENCE [LARGE SCALE GENOMIC DNA]</scope>
    <source>
        <strain evidence="3">cv. Fuhuasheng</strain>
        <tissue evidence="2">Leaves</tissue>
    </source>
</reference>
<dbReference type="Proteomes" id="UP000289738">
    <property type="component" value="Chromosome B08"/>
</dbReference>
<proteinExistence type="predicted"/>
<dbReference type="EMBL" id="SDMP01000018">
    <property type="protein sequence ID" value="RYQ94536.1"/>
    <property type="molecule type" value="Genomic_DNA"/>
</dbReference>
<dbReference type="AlphaFoldDB" id="A0A444XXY3"/>
<evidence type="ECO:0000313" key="2">
    <source>
        <dbReference type="EMBL" id="RYQ94536.1"/>
    </source>
</evidence>
<feature type="region of interest" description="Disordered" evidence="1">
    <location>
        <begin position="1"/>
        <end position="29"/>
    </location>
</feature>
<feature type="compositionally biased region" description="Basic and acidic residues" evidence="1">
    <location>
        <begin position="1"/>
        <end position="12"/>
    </location>
</feature>
<gene>
    <name evidence="2" type="ORF">Ahy_B08g089469</name>
</gene>
<protein>
    <submittedName>
        <fullName evidence="2">Uncharacterized protein</fullName>
    </submittedName>
</protein>
<evidence type="ECO:0000256" key="1">
    <source>
        <dbReference type="SAM" id="MobiDB-lite"/>
    </source>
</evidence>
<organism evidence="2 3">
    <name type="scientific">Arachis hypogaea</name>
    <name type="common">Peanut</name>
    <dbReference type="NCBI Taxonomy" id="3818"/>
    <lineage>
        <taxon>Eukaryota</taxon>
        <taxon>Viridiplantae</taxon>
        <taxon>Streptophyta</taxon>
        <taxon>Embryophyta</taxon>
        <taxon>Tracheophyta</taxon>
        <taxon>Spermatophyta</taxon>
        <taxon>Magnoliopsida</taxon>
        <taxon>eudicotyledons</taxon>
        <taxon>Gunneridae</taxon>
        <taxon>Pentapetalae</taxon>
        <taxon>rosids</taxon>
        <taxon>fabids</taxon>
        <taxon>Fabales</taxon>
        <taxon>Fabaceae</taxon>
        <taxon>Papilionoideae</taxon>
        <taxon>50 kb inversion clade</taxon>
        <taxon>dalbergioids sensu lato</taxon>
        <taxon>Dalbergieae</taxon>
        <taxon>Pterocarpus clade</taxon>
        <taxon>Arachis</taxon>
    </lineage>
</organism>
<keyword evidence="3" id="KW-1185">Reference proteome</keyword>
<comment type="caution">
    <text evidence="2">The sequence shown here is derived from an EMBL/GenBank/DDBJ whole genome shotgun (WGS) entry which is preliminary data.</text>
</comment>
<accession>A0A444XXY3</accession>